<evidence type="ECO:0000313" key="3">
    <source>
        <dbReference type="Proteomes" id="UP000464657"/>
    </source>
</evidence>
<dbReference type="Proteomes" id="UP000464657">
    <property type="component" value="Chromosome"/>
</dbReference>
<dbReference type="InterPro" id="IPR046659">
    <property type="entry name" value="DUF6768"/>
</dbReference>
<feature type="transmembrane region" description="Helical" evidence="1">
    <location>
        <begin position="81"/>
        <end position="102"/>
    </location>
</feature>
<keyword evidence="1" id="KW-1133">Transmembrane helix</keyword>
<dbReference type="AlphaFoldDB" id="A0A7L4ZI67"/>
<proteinExistence type="predicted"/>
<reference evidence="2 3" key="1">
    <citation type="journal article" date="2013" name="Int. J. Syst. Evol. Microbiol.">
        <title>Kordia antarctica sp. nov., isolated from Antarctic seawater.</title>
        <authorList>
            <person name="Baek K."/>
            <person name="Choi A."/>
            <person name="Kang I."/>
            <person name="Lee K."/>
            <person name="Cho J.C."/>
        </authorList>
    </citation>
    <scope>NUCLEOTIDE SEQUENCE [LARGE SCALE GENOMIC DNA]</scope>
    <source>
        <strain evidence="2 3">IMCC3317</strain>
    </source>
</reference>
<keyword evidence="1" id="KW-0812">Transmembrane</keyword>
<organism evidence="2 3">
    <name type="scientific">Kordia antarctica</name>
    <dbReference type="NCBI Taxonomy" id="1218801"/>
    <lineage>
        <taxon>Bacteria</taxon>
        <taxon>Pseudomonadati</taxon>
        <taxon>Bacteroidota</taxon>
        <taxon>Flavobacteriia</taxon>
        <taxon>Flavobacteriales</taxon>
        <taxon>Flavobacteriaceae</taxon>
        <taxon>Kordia</taxon>
    </lineage>
</organism>
<feature type="transmembrane region" description="Helical" evidence="1">
    <location>
        <begin position="44"/>
        <end position="69"/>
    </location>
</feature>
<keyword evidence="1" id="KW-0472">Membrane</keyword>
<evidence type="ECO:0000256" key="1">
    <source>
        <dbReference type="SAM" id="Phobius"/>
    </source>
</evidence>
<dbReference type="OrthoDB" id="981351at2"/>
<name>A0A7L4ZI67_9FLAO</name>
<dbReference type="Pfam" id="PF20556">
    <property type="entry name" value="DUF6768"/>
    <property type="match status" value="1"/>
</dbReference>
<dbReference type="KEGG" id="kan:IMCC3317_14730"/>
<accession>A0A7L4ZI67</accession>
<dbReference type="EMBL" id="CP019288">
    <property type="protein sequence ID" value="QHI36119.1"/>
    <property type="molecule type" value="Genomic_DNA"/>
</dbReference>
<gene>
    <name evidence="2" type="ORF">IMCC3317_14730</name>
</gene>
<dbReference type="RefSeq" id="WP_160128846.1">
    <property type="nucleotide sequence ID" value="NZ_CP019288.1"/>
</dbReference>
<sequence>MKNIEDIDKLIKETLTAEEAKFYDSLEEQNMLGMIFGLFKGKNAWLLIMMNLVTVVFFGLFVYCCIQFFKVETTPELVKWGIGGLVFLLGVSMLKIFAWMQMDKNAILREMKRLEFQVSLLSGKMNETGN</sequence>
<keyword evidence="3" id="KW-1185">Reference proteome</keyword>
<protein>
    <submittedName>
        <fullName evidence="2">Uncharacterized protein</fullName>
    </submittedName>
</protein>
<evidence type="ECO:0000313" key="2">
    <source>
        <dbReference type="EMBL" id="QHI36119.1"/>
    </source>
</evidence>